<comment type="caution">
    <text evidence="2">The sequence shown here is derived from an EMBL/GenBank/DDBJ whole genome shotgun (WGS) entry which is preliminary data.</text>
</comment>
<gene>
    <name evidence="2" type="ORF">PR048_025408</name>
</gene>
<evidence type="ECO:0000313" key="2">
    <source>
        <dbReference type="EMBL" id="KAJ8874545.1"/>
    </source>
</evidence>
<feature type="domain" description="Integrase zinc-binding" evidence="1">
    <location>
        <begin position="72"/>
        <end position="119"/>
    </location>
</feature>
<name>A0ABQ9GRB3_9NEOP</name>
<dbReference type="Pfam" id="PF17921">
    <property type="entry name" value="Integrase_H2C2"/>
    <property type="match status" value="1"/>
</dbReference>
<dbReference type="InterPro" id="IPR041588">
    <property type="entry name" value="Integrase_H2C2"/>
</dbReference>
<dbReference type="Proteomes" id="UP001159363">
    <property type="component" value="Chromosome 9"/>
</dbReference>
<evidence type="ECO:0000313" key="3">
    <source>
        <dbReference type="Proteomes" id="UP001159363"/>
    </source>
</evidence>
<keyword evidence="3" id="KW-1185">Reference proteome</keyword>
<protein>
    <recommendedName>
        <fullName evidence="1">Integrase zinc-binding domain-containing protein</fullName>
    </recommendedName>
</protein>
<evidence type="ECO:0000259" key="1">
    <source>
        <dbReference type="Pfam" id="PF17921"/>
    </source>
</evidence>
<dbReference type="EMBL" id="JARBHB010000010">
    <property type="protein sequence ID" value="KAJ8874545.1"/>
    <property type="molecule type" value="Genomic_DNA"/>
</dbReference>
<dbReference type="Gene3D" id="1.10.340.70">
    <property type="match status" value="1"/>
</dbReference>
<accession>A0ABQ9GRB3</accession>
<proteinExistence type="predicted"/>
<organism evidence="2 3">
    <name type="scientific">Dryococelus australis</name>
    <dbReference type="NCBI Taxonomy" id="614101"/>
    <lineage>
        <taxon>Eukaryota</taxon>
        <taxon>Metazoa</taxon>
        <taxon>Ecdysozoa</taxon>
        <taxon>Arthropoda</taxon>
        <taxon>Hexapoda</taxon>
        <taxon>Insecta</taxon>
        <taxon>Pterygota</taxon>
        <taxon>Neoptera</taxon>
        <taxon>Polyneoptera</taxon>
        <taxon>Phasmatodea</taxon>
        <taxon>Verophasmatodea</taxon>
        <taxon>Anareolatae</taxon>
        <taxon>Phasmatidae</taxon>
        <taxon>Eurycanthinae</taxon>
        <taxon>Dryococelus</taxon>
    </lineage>
</organism>
<sequence>MVGIVFVLFPTDFNVEKDEAETSLGLIQRCPELFVQLHETQTEDISCLQVKSDIAAGIAVPYVERDGNYCCYLHDFVFGGHLGVNNTFRKISVNFARPSLKTDESEYVRTCGDCQNSKQAKQTKCGQCNTL</sequence>
<reference evidence="2 3" key="1">
    <citation type="submission" date="2023-02" db="EMBL/GenBank/DDBJ databases">
        <title>LHISI_Scaffold_Assembly.</title>
        <authorList>
            <person name="Stuart O.P."/>
            <person name="Cleave R."/>
            <person name="Magrath M.J.L."/>
            <person name="Mikheyev A.S."/>
        </authorList>
    </citation>
    <scope>NUCLEOTIDE SEQUENCE [LARGE SCALE GENOMIC DNA]</scope>
    <source>
        <strain evidence="2">Daus_M_001</strain>
        <tissue evidence="2">Leg muscle</tissue>
    </source>
</reference>